<dbReference type="InterPro" id="IPR018392">
    <property type="entry name" value="LysM"/>
</dbReference>
<dbReference type="RefSeq" id="WP_111536129.1">
    <property type="nucleotide sequence ID" value="NZ_QKZL01000003.1"/>
</dbReference>
<dbReference type="GO" id="GO:0004222">
    <property type="term" value="F:metalloendopeptidase activity"/>
    <property type="evidence" value="ECO:0007669"/>
    <property type="project" value="TreeGrafter"/>
</dbReference>
<dbReference type="CDD" id="cd00118">
    <property type="entry name" value="LysM"/>
    <property type="match status" value="2"/>
</dbReference>
<dbReference type="InterPro" id="IPR011055">
    <property type="entry name" value="Dup_hybrid_motif"/>
</dbReference>
<dbReference type="EMBL" id="QKZL01000003">
    <property type="protein sequence ID" value="PZX18315.1"/>
    <property type="molecule type" value="Genomic_DNA"/>
</dbReference>
<evidence type="ECO:0000256" key="1">
    <source>
        <dbReference type="SAM" id="MobiDB-lite"/>
    </source>
</evidence>
<dbReference type="Pfam" id="PF01551">
    <property type="entry name" value="Peptidase_M23"/>
    <property type="match status" value="1"/>
</dbReference>
<gene>
    <name evidence="3" type="ORF">LX81_00944</name>
</gene>
<protein>
    <submittedName>
        <fullName evidence="3">Murein DD-endopeptidase MepM/ murein hydrolase activator NlpD</fullName>
    </submittedName>
</protein>
<dbReference type="InterPro" id="IPR016047">
    <property type="entry name" value="M23ase_b-sheet_dom"/>
</dbReference>
<name>A0A2W7ND59_9RHOB</name>
<evidence type="ECO:0000259" key="2">
    <source>
        <dbReference type="PROSITE" id="PS51782"/>
    </source>
</evidence>
<reference evidence="3 4" key="1">
    <citation type="submission" date="2018-06" db="EMBL/GenBank/DDBJ databases">
        <title>Genomic Encyclopedia of Archaeal and Bacterial Type Strains, Phase II (KMG-II): from individual species to whole genera.</title>
        <authorList>
            <person name="Goeker M."/>
        </authorList>
    </citation>
    <scope>NUCLEOTIDE SEQUENCE [LARGE SCALE GENOMIC DNA]</scope>
    <source>
        <strain evidence="3 4">DSM 22009</strain>
    </source>
</reference>
<feature type="region of interest" description="Disordered" evidence="1">
    <location>
        <begin position="223"/>
        <end position="274"/>
    </location>
</feature>
<dbReference type="CDD" id="cd12797">
    <property type="entry name" value="M23_peptidase"/>
    <property type="match status" value="1"/>
</dbReference>
<feature type="domain" description="LysM" evidence="2">
    <location>
        <begin position="168"/>
        <end position="212"/>
    </location>
</feature>
<feature type="compositionally biased region" description="Low complexity" evidence="1">
    <location>
        <begin position="223"/>
        <end position="234"/>
    </location>
</feature>
<dbReference type="Gene3D" id="3.10.350.10">
    <property type="entry name" value="LysM domain"/>
    <property type="match status" value="1"/>
</dbReference>
<dbReference type="PROSITE" id="PS51782">
    <property type="entry name" value="LYSM"/>
    <property type="match status" value="1"/>
</dbReference>
<dbReference type="Proteomes" id="UP000248916">
    <property type="component" value="Unassembled WGS sequence"/>
</dbReference>
<dbReference type="SUPFAM" id="SSF51261">
    <property type="entry name" value="Duplicated hybrid motif"/>
    <property type="match status" value="1"/>
</dbReference>
<dbReference type="SUPFAM" id="SSF54106">
    <property type="entry name" value="LysM domain"/>
    <property type="match status" value="1"/>
</dbReference>
<sequence>MDTISTGLRLGLMTTAFLAIASCDRMGGLDLDMRGGIGDNFDTSTAVARAVAAPPRPDARGVVSYPNYQVVVAGRNDTVEAISSRVGLPAQEIARFNGLPLGVPLRAGEIVALPRRVAEPTPTPAAPVRGNSSLAMPGAVTTAPLEERANSAIIRAETAGTPARPEPVRHQVQRGETAFSIARRYNVPLEALRDWNALPADMTVRVGQYLLIPTVTAAAPPANVTSAPGAGSVAPEPPSAAEPLPEEDATQAPPDDVPASPDLAEEATAESASGARLALPVNGPIIRAFSRGTNDGIDISASPGAPVRAADGGVVAAITRDTDQIPIIVLRHEGNLLTVYAGVDDVSVEKGDTVARGETIARIRNTSPSFLHFEVRQGFDSVDPVSFLE</sequence>
<dbReference type="Pfam" id="PF01476">
    <property type="entry name" value="LysM"/>
    <property type="match status" value="2"/>
</dbReference>
<evidence type="ECO:0000313" key="4">
    <source>
        <dbReference type="Proteomes" id="UP000248916"/>
    </source>
</evidence>
<dbReference type="SMART" id="SM00257">
    <property type="entry name" value="LysM"/>
    <property type="match status" value="2"/>
</dbReference>
<dbReference type="AlphaFoldDB" id="A0A2W7ND59"/>
<dbReference type="Gene3D" id="2.70.70.10">
    <property type="entry name" value="Glucose Permease (Domain IIA)"/>
    <property type="match status" value="1"/>
</dbReference>
<dbReference type="PANTHER" id="PTHR21666">
    <property type="entry name" value="PEPTIDASE-RELATED"/>
    <property type="match status" value="1"/>
</dbReference>
<dbReference type="PANTHER" id="PTHR21666:SF270">
    <property type="entry name" value="MUREIN HYDROLASE ACTIVATOR ENVC"/>
    <property type="match status" value="1"/>
</dbReference>
<evidence type="ECO:0000313" key="3">
    <source>
        <dbReference type="EMBL" id="PZX18315.1"/>
    </source>
</evidence>
<dbReference type="OrthoDB" id="9795421at2"/>
<keyword evidence="3" id="KW-0378">Hydrolase</keyword>
<organism evidence="3 4">
    <name type="scientific">Palleronia aestuarii</name>
    <dbReference type="NCBI Taxonomy" id="568105"/>
    <lineage>
        <taxon>Bacteria</taxon>
        <taxon>Pseudomonadati</taxon>
        <taxon>Pseudomonadota</taxon>
        <taxon>Alphaproteobacteria</taxon>
        <taxon>Rhodobacterales</taxon>
        <taxon>Roseobacteraceae</taxon>
        <taxon>Palleronia</taxon>
    </lineage>
</organism>
<keyword evidence="4" id="KW-1185">Reference proteome</keyword>
<comment type="caution">
    <text evidence="3">The sequence shown here is derived from an EMBL/GenBank/DDBJ whole genome shotgun (WGS) entry which is preliminary data.</text>
</comment>
<accession>A0A2W7ND59</accession>
<proteinExistence type="predicted"/>
<dbReference type="InterPro" id="IPR050570">
    <property type="entry name" value="Cell_wall_metabolism_enzyme"/>
</dbReference>
<dbReference type="InterPro" id="IPR036779">
    <property type="entry name" value="LysM_dom_sf"/>
</dbReference>